<organism evidence="6 7">
    <name type="scientific">Holothuria leucospilota</name>
    <name type="common">Black long sea cucumber</name>
    <name type="synonym">Mertensiothuria leucospilota</name>
    <dbReference type="NCBI Taxonomy" id="206669"/>
    <lineage>
        <taxon>Eukaryota</taxon>
        <taxon>Metazoa</taxon>
        <taxon>Echinodermata</taxon>
        <taxon>Eleutherozoa</taxon>
        <taxon>Echinozoa</taxon>
        <taxon>Holothuroidea</taxon>
        <taxon>Aspidochirotacea</taxon>
        <taxon>Aspidochirotida</taxon>
        <taxon>Holothuriidae</taxon>
        <taxon>Holothuria</taxon>
    </lineage>
</organism>
<dbReference type="InterPro" id="IPR029034">
    <property type="entry name" value="Cystine-knot_cytokine"/>
</dbReference>
<evidence type="ECO:0000313" key="7">
    <source>
        <dbReference type="Proteomes" id="UP001152320"/>
    </source>
</evidence>
<keyword evidence="4" id="KW-0732">Signal</keyword>
<dbReference type="InterPro" id="IPR010345">
    <property type="entry name" value="IL-17_fam"/>
</dbReference>
<keyword evidence="3" id="KW-0964">Secreted</keyword>
<name>A0A9Q1BVH7_HOLLE</name>
<gene>
    <name evidence="6" type="ORF">HOLleu_23500</name>
</gene>
<dbReference type="GO" id="GO:0005576">
    <property type="term" value="C:extracellular region"/>
    <property type="evidence" value="ECO:0007669"/>
    <property type="project" value="UniProtKB-SubCell"/>
</dbReference>
<keyword evidence="7" id="KW-1185">Reference proteome</keyword>
<evidence type="ECO:0000256" key="4">
    <source>
        <dbReference type="ARBA" id="ARBA00022729"/>
    </source>
</evidence>
<dbReference type="Proteomes" id="UP001152320">
    <property type="component" value="Chromosome 11"/>
</dbReference>
<dbReference type="GO" id="GO:0005125">
    <property type="term" value="F:cytokine activity"/>
    <property type="evidence" value="ECO:0007669"/>
    <property type="project" value="InterPro"/>
</dbReference>
<dbReference type="EMBL" id="JAIZAY010000011">
    <property type="protein sequence ID" value="KAJ8033306.1"/>
    <property type="molecule type" value="Genomic_DNA"/>
</dbReference>
<dbReference type="OrthoDB" id="6038945at2759"/>
<evidence type="ECO:0000256" key="2">
    <source>
        <dbReference type="ARBA" id="ARBA00007236"/>
    </source>
</evidence>
<comment type="subcellular location">
    <subcellularLocation>
        <location evidence="1">Secreted</location>
    </subcellularLocation>
</comment>
<reference evidence="6" key="1">
    <citation type="submission" date="2021-10" db="EMBL/GenBank/DDBJ databases">
        <title>Tropical sea cucumber genome reveals ecological adaptation and Cuvierian tubules defense mechanism.</title>
        <authorList>
            <person name="Chen T."/>
        </authorList>
    </citation>
    <scope>NUCLEOTIDE SEQUENCE</scope>
    <source>
        <strain evidence="6">Nanhai2018</strain>
        <tissue evidence="6">Muscle</tissue>
    </source>
</reference>
<protein>
    <submittedName>
        <fullName evidence="6">Uncharacterized protein</fullName>
    </submittedName>
</protein>
<keyword evidence="5" id="KW-0472">Membrane</keyword>
<dbReference type="SUPFAM" id="SSF57501">
    <property type="entry name" value="Cystine-knot cytokines"/>
    <property type="match status" value="2"/>
</dbReference>
<comment type="caution">
    <text evidence="6">The sequence shown here is derived from an EMBL/GenBank/DDBJ whole genome shotgun (WGS) entry which is preliminary data.</text>
</comment>
<accession>A0A9Q1BVH7</accession>
<evidence type="ECO:0000256" key="5">
    <source>
        <dbReference type="SAM" id="Phobius"/>
    </source>
</evidence>
<dbReference type="Pfam" id="PF06083">
    <property type="entry name" value="IL17"/>
    <property type="match status" value="2"/>
</dbReference>
<feature type="transmembrane region" description="Helical" evidence="5">
    <location>
        <begin position="6"/>
        <end position="27"/>
    </location>
</feature>
<evidence type="ECO:0000256" key="1">
    <source>
        <dbReference type="ARBA" id="ARBA00004613"/>
    </source>
</evidence>
<sequence>MVGQSVTYIFVLLWGSSTAFVLPNVGLMSPIQNLARMDIADLTESPTAMVDQVNVWLGNQRRNGQCPVPNPQDTEVKSCPWKQVTDEDENRLPRIITKAVCQCSSCLNFNTGERTPSLGYCQEVVRPVVVQRRLSPEQEFVMDIELVPQACICNTSTESYPTAFVSYLQSKIEEEKGWLEGQPKNCHNNHRRHGKVCPWDLVHDEDENRVPRVIKKAVCQCEDCNGWGGKCQEVMKPRRVVRRESMGSPYYMDIEVVPVACECSVV</sequence>
<dbReference type="Gene3D" id="2.10.90.10">
    <property type="entry name" value="Cystine-knot cytokines"/>
    <property type="match status" value="2"/>
</dbReference>
<comment type="similarity">
    <text evidence="2">Belongs to the IL-17 family.</text>
</comment>
<keyword evidence="5" id="KW-1133">Transmembrane helix</keyword>
<dbReference type="AlphaFoldDB" id="A0A9Q1BVH7"/>
<keyword evidence="5" id="KW-0812">Transmembrane</keyword>
<evidence type="ECO:0000256" key="3">
    <source>
        <dbReference type="ARBA" id="ARBA00022525"/>
    </source>
</evidence>
<evidence type="ECO:0000313" key="6">
    <source>
        <dbReference type="EMBL" id="KAJ8033306.1"/>
    </source>
</evidence>
<proteinExistence type="inferred from homology"/>